<dbReference type="Gene3D" id="2.10.90.10">
    <property type="entry name" value="Cystine-knot cytokines"/>
    <property type="match status" value="1"/>
</dbReference>
<dbReference type="Proteomes" id="UP000245119">
    <property type="component" value="Linkage Group LG13"/>
</dbReference>
<name>A0A2T7NFE0_POMCA</name>
<dbReference type="SUPFAM" id="SSF57501">
    <property type="entry name" value="Cystine-knot cytokines"/>
    <property type="match status" value="1"/>
</dbReference>
<reference evidence="2 3" key="1">
    <citation type="submission" date="2018-04" db="EMBL/GenBank/DDBJ databases">
        <title>The genome of golden apple snail Pomacea canaliculata provides insight into stress tolerance and invasive adaptation.</title>
        <authorList>
            <person name="Liu C."/>
            <person name="Liu B."/>
            <person name="Ren Y."/>
            <person name="Zhang Y."/>
            <person name="Wang H."/>
            <person name="Li S."/>
            <person name="Jiang F."/>
            <person name="Yin L."/>
            <person name="Zhang G."/>
            <person name="Qian W."/>
            <person name="Fan W."/>
        </authorList>
    </citation>
    <scope>NUCLEOTIDE SEQUENCE [LARGE SCALE GENOMIC DNA]</scope>
    <source>
        <strain evidence="2">SZHN2017</strain>
        <tissue evidence="2">Muscle</tissue>
    </source>
</reference>
<gene>
    <name evidence="2" type="ORF">C0Q70_20374</name>
</gene>
<dbReference type="AlphaFoldDB" id="A0A2T7NFE0"/>
<evidence type="ECO:0000313" key="3">
    <source>
        <dbReference type="Proteomes" id="UP000245119"/>
    </source>
</evidence>
<evidence type="ECO:0000256" key="1">
    <source>
        <dbReference type="SAM" id="MobiDB-lite"/>
    </source>
</evidence>
<evidence type="ECO:0000313" key="2">
    <source>
        <dbReference type="EMBL" id="PVD19881.1"/>
    </source>
</evidence>
<feature type="region of interest" description="Disordered" evidence="1">
    <location>
        <begin position="66"/>
        <end position="90"/>
    </location>
</feature>
<dbReference type="OrthoDB" id="6046294at2759"/>
<evidence type="ECO:0008006" key="4">
    <source>
        <dbReference type="Google" id="ProtNLM"/>
    </source>
</evidence>
<comment type="caution">
    <text evidence="2">The sequence shown here is derived from an EMBL/GenBank/DDBJ whole genome shotgun (WGS) entry which is preliminary data.</text>
</comment>
<sequence length="188" mass="20545">MQLLVMGTHANHNKWWTCNDACARCVRRVMPMEEMITQLYPGLFSNTPPSNSVPVTGDLTLPVAPPNSTSNQSFIDSGSNPRTGNLDPGTTANPSGCCETIMEYATPLNVTIGGRIYKVVHLQHMFQFIPVGRCKRPRSKCGAGQCVDQYRAHWVLVYNSTQPLQGAAPVSFAPIEVSSHCECLNVGH</sequence>
<dbReference type="InterPro" id="IPR029034">
    <property type="entry name" value="Cystine-knot_cytokine"/>
</dbReference>
<accession>A0A2T7NFE0</accession>
<dbReference type="EMBL" id="PZQS01000013">
    <property type="protein sequence ID" value="PVD19881.1"/>
    <property type="molecule type" value="Genomic_DNA"/>
</dbReference>
<keyword evidence="3" id="KW-1185">Reference proteome</keyword>
<proteinExistence type="predicted"/>
<organism evidence="2 3">
    <name type="scientific">Pomacea canaliculata</name>
    <name type="common">Golden apple snail</name>
    <dbReference type="NCBI Taxonomy" id="400727"/>
    <lineage>
        <taxon>Eukaryota</taxon>
        <taxon>Metazoa</taxon>
        <taxon>Spiralia</taxon>
        <taxon>Lophotrochozoa</taxon>
        <taxon>Mollusca</taxon>
        <taxon>Gastropoda</taxon>
        <taxon>Caenogastropoda</taxon>
        <taxon>Architaenioglossa</taxon>
        <taxon>Ampullarioidea</taxon>
        <taxon>Ampullariidae</taxon>
        <taxon>Pomacea</taxon>
    </lineage>
</organism>
<protein>
    <recommendedName>
        <fullName evidence="4">Spaetzle domain-containing protein</fullName>
    </recommendedName>
</protein>